<dbReference type="GO" id="GO:0003677">
    <property type="term" value="F:DNA binding"/>
    <property type="evidence" value="ECO:0007669"/>
    <property type="project" value="InterPro"/>
</dbReference>
<feature type="compositionally biased region" description="Low complexity" evidence="2">
    <location>
        <begin position="551"/>
        <end position="565"/>
    </location>
</feature>
<feature type="region of interest" description="Disordered" evidence="2">
    <location>
        <begin position="622"/>
        <end position="657"/>
    </location>
</feature>
<dbReference type="CDD" id="cd12148">
    <property type="entry name" value="fungal_TF_MHR"/>
    <property type="match status" value="1"/>
</dbReference>
<sequence>MASFDLVDAQEDPPPSLSDPVNPTNQDQMKQWAEPTPMSYSYNTSRSPNLPDYVRPLPLSLESDDIEYLQKKGAFTLPDRPLMEECLRCYTLYIHPLYPTVDIVEVQSTINRGGEGHQLLSLLLLQALIFAGSMWADVRLVRNAGFLTRKAFRQSWHRKIRLLYDMDYEEDRICLVQSLLLWAFWWRGTNERKDSWHWIGVAYSIARTVDLPQEPPVAGVDGGSPTAHQQRKHRRRLWWALHTREVISSIGMSRAPRIKPIDHNVAMLCLQDFDLDDDEGEGTPQTSLMGLPPPSKEQGQALARVTVEFTKLIDIFGRILAAACPENAAGRTAVLYSAQQMEGSNHVASKRQLNIEDLNVCEQELMAWRQQLGEDLWWQVGCVLPFDPPPPWYKAELCHRGLLAMLYHLALMTIHRPQMLPAEASSPTTTTGTTTSPRGTNTAEQYRKDTSRAIVRSCAQEITKIAMDFFRADLITFLSATVVSCLMPASIHHVFDTFSEDIKLRAEANRRLEECRVMLHSLSEQQFASAWILQTIDHIIGRIKLISNGGSSTTTTTKKQSQQQQHATSGRRAPRSSYGELSTPLTSIDVYPESLVIDQDQDQDQNHTQNFSVLDTTVVNSPNVTGSHTDMRTINTNSSTNTSTNTSNKPIDRSSDGTVFSHTYNSSRQEWTAATAASFWNPQQPDVGGASMSQLPLLSGDSLIPFQPDLMTNAEALEEMWMDFARVPENMAGLPGL</sequence>
<feature type="region of interest" description="Disordered" evidence="2">
    <location>
        <begin position="1"/>
        <end position="45"/>
    </location>
</feature>
<evidence type="ECO:0000259" key="3">
    <source>
        <dbReference type="SMART" id="SM00906"/>
    </source>
</evidence>
<reference evidence="4" key="1">
    <citation type="submission" date="2022-10" db="EMBL/GenBank/DDBJ databases">
        <title>Culturing micro-colonial fungi from biological soil crusts in the Mojave desert and describing Neophaeococcomyces mojavensis, and introducing the new genera and species Taxawa tesnikishii.</title>
        <authorList>
            <person name="Kurbessoian T."/>
            <person name="Stajich J.E."/>
        </authorList>
    </citation>
    <scope>NUCLEOTIDE SEQUENCE</scope>
    <source>
        <strain evidence="4">TK_35</strain>
    </source>
</reference>
<keyword evidence="1" id="KW-0539">Nucleus</keyword>
<name>A0AA38Y743_9EURO</name>
<feature type="compositionally biased region" description="Polar residues" evidence="2">
    <location>
        <begin position="622"/>
        <end position="634"/>
    </location>
</feature>
<feature type="compositionally biased region" description="Low complexity" evidence="2">
    <location>
        <begin position="425"/>
        <end position="442"/>
    </location>
</feature>
<proteinExistence type="predicted"/>
<dbReference type="PANTHER" id="PTHR47425:SF2">
    <property type="entry name" value="FARB-RELATED"/>
    <property type="match status" value="1"/>
</dbReference>
<dbReference type="Proteomes" id="UP001172681">
    <property type="component" value="Unassembled WGS sequence"/>
</dbReference>
<feature type="region of interest" description="Disordered" evidence="2">
    <location>
        <begin position="550"/>
        <end position="584"/>
    </location>
</feature>
<comment type="caution">
    <text evidence="4">The sequence shown here is derived from an EMBL/GenBank/DDBJ whole genome shotgun (WGS) entry which is preliminary data.</text>
</comment>
<dbReference type="GO" id="GO:0006351">
    <property type="term" value="P:DNA-templated transcription"/>
    <property type="evidence" value="ECO:0007669"/>
    <property type="project" value="InterPro"/>
</dbReference>
<dbReference type="PANTHER" id="PTHR47425">
    <property type="entry name" value="FARB-RELATED"/>
    <property type="match status" value="1"/>
</dbReference>
<evidence type="ECO:0000313" key="4">
    <source>
        <dbReference type="EMBL" id="KAJ9637558.1"/>
    </source>
</evidence>
<dbReference type="Pfam" id="PF04082">
    <property type="entry name" value="Fungal_trans"/>
    <property type="match status" value="1"/>
</dbReference>
<feature type="compositionally biased region" description="Low complexity" evidence="2">
    <location>
        <begin position="635"/>
        <end position="648"/>
    </location>
</feature>
<gene>
    <name evidence="4" type="ORF">H2204_004707</name>
</gene>
<evidence type="ECO:0000256" key="1">
    <source>
        <dbReference type="ARBA" id="ARBA00023242"/>
    </source>
</evidence>
<dbReference type="EMBL" id="JAPDRN010000024">
    <property type="protein sequence ID" value="KAJ9637558.1"/>
    <property type="molecule type" value="Genomic_DNA"/>
</dbReference>
<protein>
    <recommendedName>
        <fullName evidence="3">Xylanolytic transcriptional activator regulatory domain-containing protein</fullName>
    </recommendedName>
</protein>
<feature type="domain" description="Xylanolytic transcriptional activator regulatory" evidence="3">
    <location>
        <begin position="195"/>
        <end position="274"/>
    </location>
</feature>
<evidence type="ECO:0000256" key="2">
    <source>
        <dbReference type="SAM" id="MobiDB-lite"/>
    </source>
</evidence>
<dbReference type="GO" id="GO:0008270">
    <property type="term" value="F:zinc ion binding"/>
    <property type="evidence" value="ECO:0007669"/>
    <property type="project" value="InterPro"/>
</dbReference>
<organism evidence="4 5">
    <name type="scientific">Knufia peltigerae</name>
    <dbReference type="NCBI Taxonomy" id="1002370"/>
    <lineage>
        <taxon>Eukaryota</taxon>
        <taxon>Fungi</taxon>
        <taxon>Dikarya</taxon>
        <taxon>Ascomycota</taxon>
        <taxon>Pezizomycotina</taxon>
        <taxon>Eurotiomycetes</taxon>
        <taxon>Chaetothyriomycetidae</taxon>
        <taxon>Chaetothyriales</taxon>
        <taxon>Trichomeriaceae</taxon>
        <taxon>Knufia</taxon>
    </lineage>
</organism>
<dbReference type="InterPro" id="IPR052761">
    <property type="entry name" value="Fungal_Detox/Toxin_TFs"/>
</dbReference>
<evidence type="ECO:0000313" key="5">
    <source>
        <dbReference type="Proteomes" id="UP001172681"/>
    </source>
</evidence>
<feature type="region of interest" description="Disordered" evidence="2">
    <location>
        <begin position="420"/>
        <end position="448"/>
    </location>
</feature>
<dbReference type="AlphaFoldDB" id="A0AA38Y743"/>
<accession>A0AA38Y743</accession>
<keyword evidence="5" id="KW-1185">Reference proteome</keyword>
<dbReference type="SMART" id="SM00906">
    <property type="entry name" value="Fungal_trans"/>
    <property type="match status" value="1"/>
</dbReference>
<feature type="compositionally biased region" description="Polar residues" evidence="2">
    <location>
        <begin position="19"/>
        <end position="29"/>
    </location>
</feature>
<dbReference type="InterPro" id="IPR007219">
    <property type="entry name" value="XnlR_reg_dom"/>
</dbReference>